<evidence type="ECO:0000313" key="4">
    <source>
        <dbReference type="Proteomes" id="UP000243978"/>
    </source>
</evidence>
<feature type="region of interest" description="Disordered" evidence="1">
    <location>
        <begin position="604"/>
        <end position="628"/>
    </location>
</feature>
<feature type="region of interest" description="Disordered" evidence="1">
    <location>
        <begin position="663"/>
        <end position="686"/>
    </location>
</feature>
<accession>A0A2T6BDI7</accession>
<feature type="region of interest" description="Disordered" evidence="1">
    <location>
        <begin position="720"/>
        <end position="742"/>
    </location>
</feature>
<keyword evidence="2" id="KW-1133">Transmembrane helix</keyword>
<feature type="compositionally biased region" description="Low complexity" evidence="1">
    <location>
        <begin position="240"/>
        <end position="249"/>
    </location>
</feature>
<name>A0A2T6BDI7_9RHOB</name>
<evidence type="ECO:0008006" key="5">
    <source>
        <dbReference type="Google" id="ProtNLM"/>
    </source>
</evidence>
<keyword evidence="2" id="KW-0472">Membrane</keyword>
<evidence type="ECO:0000256" key="2">
    <source>
        <dbReference type="SAM" id="Phobius"/>
    </source>
</evidence>
<evidence type="ECO:0000256" key="1">
    <source>
        <dbReference type="SAM" id="MobiDB-lite"/>
    </source>
</evidence>
<reference evidence="3 4" key="1">
    <citation type="submission" date="2018-04" db="EMBL/GenBank/DDBJ databases">
        <title>Genomic Encyclopedia of Archaeal and Bacterial Type Strains, Phase II (KMG-II): from individual species to whole genera.</title>
        <authorList>
            <person name="Goeker M."/>
        </authorList>
    </citation>
    <scope>NUCLEOTIDE SEQUENCE [LARGE SCALE GENOMIC DNA]</scope>
    <source>
        <strain evidence="3 4">DSM 100977</strain>
    </source>
</reference>
<evidence type="ECO:0000313" key="3">
    <source>
        <dbReference type="EMBL" id="PTX54121.1"/>
    </source>
</evidence>
<feature type="region of interest" description="Disordered" evidence="1">
    <location>
        <begin position="231"/>
        <end position="343"/>
    </location>
</feature>
<keyword evidence="2" id="KW-0812">Transmembrane</keyword>
<dbReference type="AlphaFoldDB" id="A0A2T6BDI7"/>
<feature type="compositionally biased region" description="Pro residues" evidence="1">
    <location>
        <begin position="334"/>
        <end position="343"/>
    </location>
</feature>
<proteinExistence type="predicted"/>
<comment type="caution">
    <text evidence="3">The sequence shown here is derived from an EMBL/GenBank/DDBJ whole genome shotgun (WGS) entry which is preliminary data.</text>
</comment>
<feature type="region of interest" description="Disordered" evidence="1">
    <location>
        <begin position="186"/>
        <end position="205"/>
    </location>
</feature>
<organism evidence="3 4">
    <name type="scientific">Litoreibacter ponti</name>
    <dbReference type="NCBI Taxonomy" id="1510457"/>
    <lineage>
        <taxon>Bacteria</taxon>
        <taxon>Pseudomonadati</taxon>
        <taxon>Pseudomonadota</taxon>
        <taxon>Alphaproteobacteria</taxon>
        <taxon>Rhodobacterales</taxon>
        <taxon>Roseobacteraceae</taxon>
        <taxon>Litoreibacter</taxon>
    </lineage>
</organism>
<feature type="compositionally biased region" description="Acidic residues" evidence="1">
    <location>
        <begin position="614"/>
        <end position="628"/>
    </location>
</feature>
<protein>
    <recommendedName>
        <fullName evidence="5">Type IV pilus biogenesis protein PilP</fullName>
    </recommendedName>
</protein>
<feature type="transmembrane region" description="Helical" evidence="2">
    <location>
        <begin position="402"/>
        <end position="426"/>
    </location>
</feature>
<dbReference type="EMBL" id="QBKS01000002">
    <property type="protein sequence ID" value="PTX54121.1"/>
    <property type="molecule type" value="Genomic_DNA"/>
</dbReference>
<dbReference type="Proteomes" id="UP000243978">
    <property type="component" value="Unassembled WGS sequence"/>
</dbReference>
<feature type="compositionally biased region" description="Basic and acidic residues" evidence="1">
    <location>
        <begin position="318"/>
        <end position="331"/>
    </location>
</feature>
<sequence>MMPNFALNMSEDGIALLHRAANGAGWVEVGRVSLDAADLGAELTALRETAAAIEGSDFATKLILPPSQLLYADITIEGDLSADVVTALEDRTPYSVDELSYDISGAPPQVQVVAVARETLAEAEGFIGPYDFNPVGFTAIPEPGHFSGEPNLGAMPSSGADFDPDPEPIRIISAEEAMPVLADMEATAEENETTEPVAPELLDAEEPVIAEEDATEPEAAMEPAPAEIEAATEVEPEPAVPDTAPPAEEASADEEPDLETASVESPPGETPPAAFSSRRRPVLGPATDTPGERVTSRAPRIAIPTDETTKSKKSKTPPRIEPRIKTGEAAKSKPAPPIIPPATPPYVAEAAKPAKKSPSRMGAGIAALKKRKKTVPPVMPSADKPDPIAELAARQAAGKPRFLGLILTGILIVVLLLFAVFSSYLLPDEVARLFGRDTPQETEIAIAPPPPATPEAVEEFSPIAEPDVPSFIVPAPEEIAEAETPEPEQPAPLVMSETDAETAYAVSGIWQLPPAQRQPQVELDLDTLYENTLDPELAFEDAPALARFDPDAQRAPTLTATPPPADILFSLDERGLVRPSPEGALNPDGVLVFTGPPPVAAVPRPGPAPLVETPPEDAAEVEPATDPETDLVEAETAAVVVDPRLAVIRPALRPEDLQERFERANQGGRSTAELARIRPEPRPQSAIEQARDEAIARALAEAEAGVQEAEARAAAEAAAQAELDRPTAQAVARSTRPGARPRNFARVVARAREAAPAPAAAASTASVARATGPAVARASRASPTGTTRASVARAATDNNAISLGRVALVGVFGTSSNRRALVRMPNGRFKKVSVGDRVDGGRVAAIGEGQLKYTKGGRTLTLEMPKG</sequence>
<gene>
    <name evidence="3" type="ORF">C8N43_2927</name>
</gene>
<keyword evidence="4" id="KW-1185">Reference proteome</keyword>